<dbReference type="SMART" id="SM00382">
    <property type="entry name" value="AAA"/>
    <property type="match status" value="1"/>
</dbReference>
<organism evidence="6 7">
    <name type="scientific">Methanobrevibacter oralis</name>
    <dbReference type="NCBI Taxonomy" id="66851"/>
    <lineage>
        <taxon>Archaea</taxon>
        <taxon>Methanobacteriati</taxon>
        <taxon>Methanobacteriota</taxon>
        <taxon>Methanomada group</taxon>
        <taxon>Methanobacteria</taxon>
        <taxon>Methanobacteriales</taxon>
        <taxon>Methanobacteriaceae</taxon>
        <taxon>Methanobrevibacter</taxon>
    </lineage>
</organism>
<dbReference type="GO" id="GO:0022857">
    <property type="term" value="F:transmembrane transporter activity"/>
    <property type="evidence" value="ECO:0007669"/>
    <property type="project" value="UniProtKB-ARBA"/>
</dbReference>
<gene>
    <name evidence="6" type="primary">lolD_1</name>
    <name evidence="6" type="ORF">MBORA_00530</name>
</gene>
<dbReference type="InterPro" id="IPR003439">
    <property type="entry name" value="ABC_transporter-like_ATP-bd"/>
</dbReference>
<evidence type="ECO:0000256" key="2">
    <source>
        <dbReference type="ARBA" id="ARBA00022448"/>
    </source>
</evidence>
<dbReference type="STRING" id="66851.MBORA_00530"/>
<dbReference type="Pfam" id="PF00005">
    <property type="entry name" value="ABC_tran"/>
    <property type="match status" value="1"/>
</dbReference>
<name>A0A166C9W0_METOA</name>
<evidence type="ECO:0000256" key="4">
    <source>
        <dbReference type="ARBA" id="ARBA00022840"/>
    </source>
</evidence>
<dbReference type="InterPro" id="IPR017871">
    <property type="entry name" value="ABC_transporter-like_CS"/>
</dbReference>
<dbReference type="EC" id="3.6.3.-" evidence="6"/>
<evidence type="ECO:0000313" key="7">
    <source>
        <dbReference type="Proteomes" id="UP000077428"/>
    </source>
</evidence>
<keyword evidence="7" id="KW-1185">Reference proteome</keyword>
<dbReference type="PROSITE" id="PS50893">
    <property type="entry name" value="ABC_TRANSPORTER_2"/>
    <property type="match status" value="1"/>
</dbReference>
<feature type="domain" description="ABC transporter" evidence="5">
    <location>
        <begin position="5"/>
        <end position="232"/>
    </location>
</feature>
<accession>A0A166C9W0</accession>
<dbReference type="CDD" id="cd03255">
    <property type="entry name" value="ABC_MJ0796_LolCDE_FtsE"/>
    <property type="match status" value="1"/>
</dbReference>
<dbReference type="PROSITE" id="PS00211">
    <property type="entry name" value="ABC_TRANSPORTER_1"/>
    <property type="match status" value="1"/>
</dbReference>
<keyword evidence="6" id="KW-0449">Lipoprotein</keyword>
<dbReference type="Gene3D" id="3.40.50.300">
    <property type="entry name" value="P-loop containing nucleotide triphosphate hydrolases"/>
    <property type="match status" value="1"/>
</dbReference>
<reference evidence="7" key="1">
    <citation type="journal article" date="2016" name="Genome Announc.">
        <title>Draft Genome Sequences of Methanobrevibacter curvatus DSM11111, Methanobrevibacter cuticularis DSM11139, Methanobrevibacter filiformis DSM11501, and Methanobrevibacter oralis DSM7256.</title>
        <authorList>
            <person name="Poehlein A."/>
            <person name="Seedorf H."/>
        </authorList>
    </citation>
    <scope>NUCLEOTIDE SEQUENCE [LARGE SCALE GENOMIC DNA]</scope>
    <source>
        <strain evidence="7">DSM 7256 / JCM 30027 / ZR</strain>
    </source>
</reference>
<dbReference type="SUPFAM" id="SSF52540">
    <property type="entry name" value="P-loop containing nucleoside triphosphate hydrolases"/>
    <property type="match status" value="1"/>
</dbReference>
<dbReference type="OrthoDB" id="10909at2157"/>
<sequence>MSELIEFKNVTKEYKTGDHVLKAANKLNFTINEGEFVVILGPSGSGKSTLLNLLGGLDNVTSGDIIVNGKTISEFSDKELTKYRACDIGFIFQFYNLLPSLTSLENIELLNDISDRKIDGMKVLSQVGLADHANQFPSELSGGEQQRVSIARGIVKNPQMLLCDEPTGALDSKTGYTIIKLLQELCLKEKTTVIIVTHNTELAKISDKIIHLKNGIIENVEINETPMTIDDIEW</sequence>
<dbReference type="FunFam" id="3.40.50.300:FF:000032">
    <property type="entry name" value="Export ABC transporter ATP-binding protein"/>
    <property type="match status" value="1"/>
</dbReference>
<keyword evidence="2" id="KW-0813">Transport</keyword>
<dbReference type="AlphaFoldDB" id="A0A166C9W0"/>
<comment type="similarity">
    <text evidence="1">Belongs to the ABC transporter superfamily.</text>
</comment>
<evidence type="ECO:0000256" key="1">
    <source>
        <dbReference type="ARBA" id="ARBA00005417"/>
    </source>
</evidence>
<dbReference type="InterPro" id="IPR017911">
    <property type="entry name" value="MacB-like_ATP-bd"/>
</dbReference>
<evidence type="ECO:0000259" key="5">
    <source>
        <dbReference type="PROSITE" id="PS50893"/>
    </source>
</evidence>
<dbReference type="InterPro" id="IPR003593">
    <property type="entry name" value="AAA+_ATPase"/>
</dbReference>
<protein>
    <submittedName>
        <fullName evidence="6">Lipoprotein-releasing system ATP-binding protein LolD</fullName>
        <ecNumber evidence="6">3.6.3.-</ecNumber>
    </submittedName>
</protein>
<evidence type="ECO:0000313" key="6">
    <source>
        <dbReference type="EMBL" id="KZX14279.1"/>
    </source>
</evidence>
<evidence type="ECO:0000256" key="3">
    <source>
        <dbReference type="ARBA" id="ARBA00022741"/>
    </source>
</evidence>
<dbReference type="PATRIC" id="fig|66851.6.peg.66"/>
<comment type="caution">
    <text evidence="6">The sequence shown here is derived from an EMBL/GenBank/DDBJ whole genome shotgun (WGS) entry which is preliminary data.</text>
</comment>
<dbReference type="Proteomes" id="UP000077428">
    <property type="component" value="Unassembled WGS sequence"/>
</dbReference>
<dbReference type="EMBL" id="LWMU01000011">
    <property type="protein sequence ID" value="KZX14279.1"/>
    <property type="molecule type" value="Genomic_DNA"/>
</dbReference>
<proteinExistence type="inferred from homology"/>
<keyword evidence="6" id="KW-0378">Hydrolase</keyword>
<keyword evidence="3" id="KW-0547">Nucleotide-binding</keyword>
<dbReference type="GO" id="GO:0005524">
    <property type="term" value="F:ATP binding"/>
    <property type="evidence" value="ECO:0007669"/>
    <property type="project" value="UniProtKB-KW"/>
</dbReference>
<dbReference type="GO" id="GO:0098796">
    <property type="term" value="C:membrane protein complex"/>
    <property type="evidence" value="ECO:0007669"/>
    <property type="project" value="UniProtKB-ARBA"/>
</dbReference>
<dbReference type="PANTHER" id="PTHR42798">
    <property type="entry name" value="LIPOPROTEIN-RELEASING SYSTEM ATP-BINDING PROTEIN LOLD"/>
    <property type="match status" value="1"/>
</dbReference>
<keyword evidence="4 6" id="KW-0067">ATP-binding</keyword>
<dbReference type="RefSeq" id="WP_042692446.1">
    <property type="nucleotide sequence ID" value="NZ_CABMAB010000008.1"/>
</dbReference>
<dbReference type="GO" id="GO:0016887">
    <property type="term" value="F:ATP hydrolysis activity"/>
    <property type="evidence" value="ECO:0007669"/>
    <property type="project" value="InterPro"/>
</dbReference>
<dbReference type="PANTHER" id="PTHR42798:SF2">
    <property type="entry name" value="ABC TRANSPORTER ATP-BINDING PROTEIN MG467-RELATED"/>
    <property type="match status" value="1"/>
</dbReference>
<dbReference type="InterPro" id="IPR027417">
    <property type="entry name" value="P-loop_NTPase"/>
</dbReference>